<dbReference type="PROSITE" id="PS50106">
    <property type="entry name" value="PDZ"/>
    <property type="match status" value="1"/>
</dbReference>
<dbReference type="PROSITE" id="PS50002">
    <property type="entry name" value="SH3"/>
    <property type="match status" value="1"/>
</dbReference>
<feature type="domain" description="PDZ" evidence="6">
    <location>
        <begin position="201"/>
        <end position="268"/>
    </location>
</feature>
<reference evidence="8" key="1">
    <citation type="submission" date="2022-11" db="UniProtKB">
        <authorList>
            <consortium name="WormBaseParasite"/>
        </authorList>
    </citation>
    <scope>IDENTIFICATION</scope>
</reference>
<dbReference type="WBParaSite" id="nRc.2.0.1.t19086-RA">
    <property type="protein sequence ID" value="nRc.2.0.1.t19086-RA"/>
    <property type="gene ID" value="nRc.2.0.1.g19086"/>
</dbReference>
<dbReference type="SMART" id="SM00326">
    <property type="entry name" value="SH3"/>
    <property type="match status" value="1"/>
</dbReference>
<evidence type="ECO:0000259" key="6">
    <source>
        <dbReference type="PROSITE" id="PS50106"/>
    </source>
</evidence>
<evidence type="ECO:0000259" key="4">
    <source>
        <dbReference type="PROSITE" id="PS50002"/>
    </source>
</evidence>
<comment type="similarity">
    <text evidence="1">Belongs to the MAGUK family.</text>
</comment>
<dbReference type="PROSITE" id="PS50052">
    <property type="entry name" value="GUANYLATE_KINASE_2"/>
    <property type="match status" value="1"/>
</dbReference>
<organism evidence="7 8">
    <name type="scientific">Romanomermis culicivorax</name>
    <name type="common">Nematode worm</name>
    <dbReference type="NCBI Taxonomy" id="13658"/>
    <lineage>
        <taxon>Eukaryota</taxon>
        <taxon>Metazoa</taxon>
        <taxon>Ecdysozoa</taxon>
        <taxon>Nematoda</taxon>
        <taxon>Enoplea</taxon>
        <taxon>Dorylaimia</taxon>
        <taxon>Mermithida</taxon>
        <taxon>Mermithoidea</taxon>
        <taxon>Mermithidae</taxon>
        <taxon>Romanomermis</taxon>
    </lineage>
</organism>
<dbReference type="CDD" id="cd11862">
    <property type="entry name" value="SH3_MPP"/>
    <property type="match status" value="1"/>
</dbReference>
<evidence type="ECO:0000259" key="5">
    <source>
        <dbReference type="PROSITE" id="PS50052"/>
    </source>
</evidence>
<dbReference type="Proteomes" id="UP000887565">
    <property type="component" value="Unplaced"/>
</dbReference>
<dbReference type="InterPro" id="IPR001478">
    <property type="entry name" value="PDZ"/>
</dbReference>
<dbReference type="AlphaFoldDB" id="A0A915IY06"/>
<dbReference type="InterPro" id="IPR008144">
    <property type="entry name" value="Guanylate_kin-like_dom"/>
</dbReference>
<keyword evidence="2 3" id="KW-0728">SH3 domain</keyword>
<dbReference type="OMA" id="CHYSYEN"/>
<dbReference type="InterPro" id="IPR027417">
    <property type="entry name" value="P-loop_NTPase"/>
</dbReference>
<dbReference type="InterPro" id="IPR036028">
    <property type="entry name" value="SH3-like_dom_sf"/>
</dbReference>
<keyword evidence="7" id="KW-1185">Reference proteome</keyword>
<dbReference type="PANTHER" id="PTHR23122">
    <property type="entry name" value="MEMBRANE-ASSOCIATED GUANYLATE KINASE MAGUK"/>
    <property type="match status" value="1"/>
</dbReference>
<dbReference type="SUPFAM" id="SSF52540">
    <property type="entry name" value="P-loop containing nucleoside triphosphate hydrolases"/>
    <property type="match status" value="1"/>
</dbReference>
<dbReference type="InterPro" id="IPR036034">
    <property type="entry name" value="PDZ_sf"/>
</dbReference>
<proteinExistence type="inferred from homology"/>
<feature type="domain" description="Guanylate kinase-like" evidence="5">
    <location>
        <begin position="395"/>
        <end position="567"/>
    </location>
</feature>
<dbReference type="SUPFAM" id="SSF50156">
    <property type="entry name" value="PDZ domain-like"/>
    <property type="match status" value="1"/>
</dbReference>
<dbReference type="InterPro" id="IPR050716">
    <property type="entry name" value="MAGUK"/>
</dbReference>
<evidence type="ECO:0000313" key="7">
    <source>
        <dbReference type="Proteomes" id="UP000887565"/>
    </source>
</evidence>
<evidence type="ECO:0000256" key="2">
    <source>
        <dbReference type="ARBA" id="ARBA00022443"/>
    </source>
</evidence>
<dbReference type="Pfam" id="PF13180">
    <property type="entry name" value="PDZ_2"/>
    <property type="match status" value="1"/>
</dbReference>
<dbReference type="CDD" id="cd00071">
    <property type="entry name" value="GMPK"/>
    <property type="match status" value="1"/>
</dbReference>
<name>A0A915IY06_ROMCU</name>
<evidence type="ECO:0000313" key="8">
    <source>
        <dbReference type="WBParaSite" id="nRc.2.0.1.t19086-RA"/>
    </source>
</evidence>
<dbReference type="SUPFAM" id="SSF50044">
    <property type="entry name" value="SH3-domain"/>
    <property type="match status" value="1"/>
</dbReference>
<dbReference type="SMART" id="SM00228">
    <property type="entry name" value="PDZ"/>
    <property type="match status" value="1"/>
</dbReference>
<dbReference type="InterPro" id="IPR008145">
    <property type="entry name" value="GK/Ca_channel_bsu"/>
</dbReference>
<dbReference type="InterPro" id="IPR001452">
    <property type="entry name" value="SH3_domain"/>
</dbReference>
<dbReference type="Gene3D" id="3.40.50.300">
    <property type="entry name" value="P-loop containing nucleotide triphosphate hydrolases"/>
    <property type="match status" value="1"/>
</dbReference>
<dbReference type="Gene3D" id="2.30.42.10">
    <property type="match status" value="1"/>
</dbReference>
<dbReference type="SMART" id="SM00072">
    <property type="entry name" value="GuKc"/>
    <property type="match status" value="1"/>
</dbReference>
<sequence>MATNLDEVLIEVDLKNLKTEVQSLDRHLSLVKKKLEILESSELSQKKNCSSCSSPSDHLISIQDHVIAVENKAENQTPQNVDRVTAGKKGKKKAIKEQQQQQHKIPFCHSLLLEKENLSMLSLESPSPVLSIVDGIQQGHNANNLKTMDNEKNIDADSNSSPPQLIAVKKGKSDNHLVSTAYCARLSSHLRRDSLIVAFLQGVVGFRQENGHLVVEKIAEDSPLVKKGLIHVGDSIMEVNGAPVATTDDLKSQISNQEVVTLKIVQSGLGASPIINGDFVKCCFDYEPENDQLIPNKKAGLKFKTGDVLQILNKDDSDWWQARKVNDWSFCGLIPSRTFEERRKASVTDQNNKEKKKATSGVVKKLLYNSKNSHDLDEHDLQIYRDVCKLSPYGRRVLVLIGASGVGRRTLKARLLQHDRENFATVTPCREYHFETKDQMKKEIDQQKFLEYGEYNGNIYGTKLESVKAIIKNGKVCVLDCSVQAIRQLYNSDFMPYIVFVAPPPLEEFKQIYLIHPNRTKQKTNEDLERICEESSVLDQQHRHLFDLTLINRNVEVTFRRLYDALESLKNHSQWIPSDWLYG</sequence>
<evidence type="ECO:0000256" key="1">
    <source>
        <dbReference type="ARBA" id="ARBA00007014"/>
    </source>
</evidence>
<evidence type="ECO:0000256" key="3">
    <source>
        <dbReference type="PROSITE-ProRule" id="PRU00192"/>
    </source>
</evidence>
<dbReference type="Gene3D" id="2.30.30.40">
    <property type="entry name" value="SH3 Domains"/>
    <property type="match status" value="1"/>
</dbReference>
<dbReference type="Pfam" id="PF00625">
    <property type="entry name" value="Guanylate_kin"/>
    <property type="match status" value="1"/>
</dbReference>
<feature type="domain" description="SH3" evidence="4">
    <location>
        <begin position="275"/>
        <end position="344"/>
    </location>
</feature>
<protein>
    <submittedName>
        <fullName evidence="8">Uncharacterized protein</fullName>
    </submittedName>
</protein>
<accession>A0A915IY06</accession>
<dbReference type="Pfam" id="PF00018">
    <property type="entry name" value="SH3_1"/>
    <property type="match status" value="1"/>
</dbReference>